<feature type="domain" description="Malonyl-CoA:ACP transacylase (MAT)" evidence="3">
    <location>
        <begin position="97"/>
        <end position="387"/>
    </location>
</feature>
<dbReference type="EMBL" id="BAABIS010000001">
    <property type="protein sequence ID" value="GAA4849938.1"/>
    <property type="molecule type" value="Genomic_DNA"/>
</dbReference>
<dbReference type="InterPro" id="IPR016035">
    <property type="entry name" value="Acyl_Trfase/lysoPLipase"/>
</dbReference>
<evidence type="ECO:0000313" key="4">
    <source>
        <dbReference type="EMBL" id="GAA4849938.1"/>
    </source>
</evidence>
<protein>
    <recommendedName>
        <fullName evidence="3">Malonyl-CoA:ACP transacylase (MAT) domain-containing protein</fullName>
    </recommendedName>
</protein>
<sequence>MLPGIGPAPGRVPRLMLWSAADPAEEEALRAGLRRWIKARGDRGFDGVADAWGAPAGGPARGALVAAGATEALAALDGLRPGALRGAAAGPDPVALLLPGQGAQHPRMAHGLYGVEPVFTEAVDEVLGLLGADGPAARADWLSETPRLPLDDVRRTLPLVFAVDWALGRLLHSWGVRPAVLLGQGIGEQAAAALAEVMRLADAVDVVREQADWLARTPEGGMLAVAAGPDTVRRLLTAGVTVAAVNGPDQTLLAGETRQLADSTRALALAGLTAMKVRAGAAYHSPVVASACRRAAEVYRRIDLRAPAVPLYSATTGGPLPAELAADPEFWAGQPSRPVRLESALNALFAAGPHLCVECGPGQGLNALVRRHPRARGGAVSLLSARPRNAEHDRRSALTAAARLWTAGHEIDLTAVHRLG</sequence>
<dbReference type="Proteomes" id="UP001501752">
    <property type="component" value="Unassembled WGS sequence"/>
</dbReference>
<dbReference type="SMART" id="SM00827">
    <property type="entry name" value="PKS_AT"/>
    <property type="match status" value="1"/>
</dbReference>
<dbReference type="SUPFAM" id="SSF55048">
    <property type="entry name" value="Probable ACP-binding domain of malonyl-CoA ACP transacylase"/>
    <property type="match status" value="1"/>
</dbReference>
<keyword evidence="5" id="KW-1185">Reference proteome</keyword>
<reference evidence="5" key="1">
    <citation type="journal article" date="2019" name="Int. J. Syst. Evol. Microbiol.">
        <title>The Global Catalogue of Microorganisms (GCM) 10K type strain sequencing project: providing services to taxonomists for standard genome sequencing and annotation.</title>
        <authorList>
            <consortium name="The Broad Institute Genomics Platform"/>
            <consortium name="The Broad Institute Genome Sequencing Center for Infectious Disease"/>
            <person name="Wu L."/>
            <person name="Ma J."/>
        </authorList>
    </citation>
    <scope>NUCLEOTIDE SEQUENCE [LARGE SCALE GENOMIC DNA]</scope>
    <source>
        <strain evidence="5">JCM 13006</strain>
    </source>
</reference>
<dbReference type="InterPro" id="IPR014043">
    <property type="entry name" value="Acyl_transferase_dom"/>
</dbReference>
<dbReference type="Pfam" id="PF00698">
    <property type="entry name" value="Acyl_transf_1"/>
    <property type="match status" value="1"/>
</dbReference>
<dbReference type="Gene3D" id="3.30.70.250">
    <property type="entry name" value="Malonyl-CoA ACP transacylase, ACP-binding"/>
    <property type="match status" value="1"/>
</dbReference>
<keyword evidence="1" id="KW-0596">Phosphopantetheine</keyword>
<dbReference type="RefSeq" id="WP_345697204.1">
    <property type="nucleotide sequence ID" value="NZ_BAABIS010000001.1"/>
</dbReference>
<keyword evidence="2" id="KW-0597">Phosphoprotein</keyword>
<dbReference type="Gene3D" id="3.30.70.3290">
    <property type="match status" value="1"/>
</dbReference>
<dbReference type="PANTHER" id="PTHR43775:SF37">
    <property type="entry name" value="SI:DKEY-61P9.11"/>
    <property type="match status" value="1"/>
</dbReference>
<name>A0ABP9DN96_9ACTN</name>
<dbReference type="SUPFAM" id="SSF52151">
    <property type="entry name" value="FabD/lysophospholipase-like"/>
    <property type="match status" value="1"/>
</dbReference>
<proteinExistence type="predicted"/>
<dbReference type="InterPro" id="IPR001227">
    <property type="entry name" value="Ac_transferase_dom_sf"/>
</dbReference>
<evidence type="ECO:0000259" key="3">
    <source>
        <dbReference type="SMART" id="SM00827"/>
    </source>
</evidence>
<organism evidence="4 5">
    <name type="scientific">Kitasatospora terrestris</name>
    <dbReference type="NCBI Taxonomy" id="258051"/>
    <lineage>
        <taxon>Bacteria</taxon>
        <taxon>Bacillati</taxon>
        <taxon>Actinomycetota</taxon>
        <taxon>Actinomycetes</taxon>
        <taxon>Kitasatosporales</taxon>
        <taxon>Streptomycetaceae</taxon>
        <taxon>Kitasatospora</taxon>
    </lineage>
</organism>
<accession>A0ABP9DN96</accession>
<dbReference type="PANTHER" id="PTHR43775">
    <property type="entry name" value="FATTY ACID SYNTHASE"/>
    <property type="match status" value="1"/>
</dbReference>
<evidence type="ECO:0000256" key="2">
    <source>
        <dbReference type="ARBA" id="ARBA00022553"/>
    </source>
</evidence>
<evidence type="ECO:0000313" key="5">
    <source>
        <dbReference type="Proteomes" id="UP001501752"/>
    </source>
</evidence>
<dbReference type="InterPro" id="IPR016036">
    <property type="entry name" value="Malonyl_transacylase_ACP-bd"/>
</dbReference>
<comment type="caution">
    <text evidence="4">The sequence shown here is derived from an EMBL/GenBank/DDBJ whole genome shotgun (WGS) entry which is preliminary data.</text>
</comment>
<evidence type="ECO:0000256" key="1">
    <source>
        <dbReference type="ARBA" id="ARBA00022450"/>
    </source>
</evidence>
<dbReference type="Gene3D" id="3.40.366.10">
    <property type="entry name" value="Malonyl-Coenzyme A Acyl Carrier Protein, domain 2"/>
    <property type="match status" value="1"/>
</dbReference>
<dbReference type="InterPro" id="IPR050091">
    <property type="entry name" value="PKS_NRPS_Biosynth_Enz"/>
</dbReference>
<gene>
    <name evidence="4" type="ORF">GCM10023235_28580</name>
</gene>